<dbReference type="EMBL" id="CM042063">
    <property type="protein sequence ID" value="KAI3667354.1"/>
    <property type="molecule type" value="Genomic_DNA"/>
</dbReference>
<protein>
    <submittedName>
        <fullName evidence="1">Uncharacterized protein</fullName>
    </submittedName>
</protein>
<accession>A0ACB8XI63</accession>
<evidence type="ECO:0000313" key="2">
    <source>
        <dbReference type="Proteomes" id="UP001055879"/>
    </source>
</evidence>
<name>A0ACB8XI63_ARCLA</name>
<keyword evidence="2" id="KW-1185">Reference proteome</keyword>
<sequence>MDTRDVQIITSHGYRLNIPSIFISPARTKSLEKMEATKSPEKMDQIDGHGRPWKPPNRWKKKSKKTFCDHGRRRGRRPPSSSLDFSLSTGYPPWEAISSQLLSLTTTTVKRNLETRLPTKIEFAAAILLQRNRIPRVGKLKGWILRVLTETSQAAIFCSLPFDSSLFPPAKHSGFREATWTEKERILNLETRMEKYRVLIARKPLGSKHESLKKSLGT</sequence>
<evidence type="ECO:0000313" key="1">
    <source>
        <dbReference type="EMBL" id="KAI3667354.1"/>
    </source>
</evidence>
<reference evidence="2" key="1">
    <citation type="journal article" date="2022" name="Mol. Ecol. Resour.">
        <title>The genomes of chicory, endive, great burdock and yacon provide insights into Asteraceae palaeo-polyploidization history and plant inulin production.</title>
        <authorList>
            <person name="Fan W."/>
            <person name="Wang S."/>
            <person name="Wang H."/>
            <person name="Wang A."/>
            <person name="Jiang F."/>
            <person name="Liu H."/>
            <person name="Zhao H."/>
            <person name="Xu D."/>
            <person name="Zhang Y."/>
        </authorList>
    </citation>
    <scope>NUCLEOTIDE SEQUENCE [LARGE SCALE GENOMIC DNA]</scope>
    <source>
        <strain evidence="2">cv. Niubang</strain>
    </source>
</reference>
<dbReference type="Proteomes" id="UP001055879">
    <property type="component" value="Linkage Group LG17"/>
</dbReference>
<gene>
    <name evidence="1" type="ORF">L6452_42409</name>
</gene>
<organism evidence="1 2">
    <name type="scientific">Arctium lappa</name>
    <name type="common">Greater burdock</name>
    <name type="synonym">Lappa major</name>
    <dbReference type="NCBI Taxonomy" id="4217"/>
    <lineage>
        <taxon>Eukaryota</taxon>
        <taxon>Viridiplantae</taxon>
        <taxon>Streptophyta</taxon>
        <taxon>Embryophyta</taxon>
        <taxon>Tracheophyta</taxon>
        <taxon>Spermatophyta</taxon>
        <taxon>Magnoliopsida</taxon>
        <taxon>eudicotyledons</taxon>
        <taxon>Gunneridae</taxon>
        <taxon>Pentapetalae</taxon>
        <taxon>asterids</taxon>
        <taxon>campanulids</taxon>
        <taxon>Asterales</taxon>
        <taxon>Asteraceae</taxon>
        <taxon>Carduoideae</taxon>
        <taxon>Cardueae</taxon>
        <taxon>Arctiinae</taxon>
        <taxon>Arctium</taxon>
    </lineage>
</organism>
<reference evidence="1 2" key="2">
    <citation type="journal article" date="2022" name="Mol. Ecol. Resour.">
        <title>The genomes of chicory, endive, great burdock and yacon provide insights into Asteraceae paleo-polyploidization history and plant inulin production.</title>
        <authorList>
            <person name="Fan W."/>
            <person name="Wang S."/>
            <person name="Wang H."/>
            <person name="Wang A."/>
            <person name="Jiang F."/>
            <person name="Liu H."/>
            <person name="Zhao H."/>
            <person name="Xu D."/>
            <person name="Zhang Y."/>
        </authorList>
    </citation>
    <scope>NUCLEOTIDE SEQUENCE [LARGE SCALE GENOMIC DNA]</scope>
    <source>
        <strain evidence="2">cv. Niubang</strain>
    </source>
</reference>
<comment type="caution">
    <text evidence="1">The sequence shown here is derived from an EMBL/GenBank/DDBJ whole genome shotgun (WGS) entry which is preliminary data.</text>
</comment>
<proteinExistence type="predicted"/>